<dbReference type="Proteomes" id="UP000535543">
    <property type="component" value="Unassembled WGS sequence"/>
</dbReference>
<feature type="region of interest" description="Disordered" evidence="1">
    <location>
        <begin position="67"/>
        <end position="94"/>
    </location>
</feature>
<keyword evidence="3" id="KW-1185">Reference proteome</keyword>
<dbReference type="RefSeq" id="WP_169588906.1">
    <property type="nucleotide sequence ID" value="NZ_VCQU01000005.1"/>
</dbReference>
<organism evidence="2 3">
    <name type="scientific">Antrihabitans stalactiti</name>
    <dbReference type="NCBI Taxonomy" id="2584121"/>
    <lineage>
        <taxon>Bacteria</taxon>
        <taxon>Bacillati</taxon>
        <taxon>Actinomycetota</taxon>
        <taxon>Actinomycetes</taxon>
        <taxon>Mycobacteriales</taxon>
        <taxon>Nocardiaceae</taxon>
        <taxon>Antrihabitans</taxon>
    </lineage>
</organism>
<reference evidence="2 3" key="1">
    <citation type="submission" date="2019-05" db="EMBL/GenBank/DDBJ databases">
        <authorList>
            <person name="Lee S.D."/>
        </authorList>
    </citation>
    <scope>NUCLEOTIDE SEQUENCE [LARGE SCALE GENOMIC DNA]</scope>
    <source>
        <strain evidence="2 3">YC2-7</strain>
    </source>
</reference>
<evidence type="ECO:0000256" key="1">
    <source>
        <dbReference type="SAM" id="MobiDB-lite"/>
    </source>
</evidence>
<sequence>MVGGLYREKWPEIWARLTTEQARVLDQVLAGHALIGRAPNREYAEAVVAYMTYEINRPEFDRRIKKPLNGATRKPITRPSLRQQAWQPHDTEEL</sequence>
<protein>
    <submittedName>
        <fullName evidence="2">Uncharacterized protein</fullName>
    </submittedName>
</protein>
<evidence type="ECO:0000313" key="3">
    <source>
        <dbReference type="Proteomes" id="UP000535543"/>
    </source>
</evidence>
<proteinExistence type="predicted"/>
<dbReference type="EMBL" id="VCQU01000005">
    <property type="protein sequence ID" value="NMN96720.1"/>
    <property type="molecule type" value="Genomic_DNA"/>
</dbReference>
<accession>A0A848KKD5</accession>
<dbReference type="AlphaFoldDB" id="A0A848KKD5"/>
<reference evidence="2 3" key="2">
    <citation type="submission" date="2020-06" db="EMBL/GenBank/DDBJ databases">
        <title>Antribacter stalactiti gen. nov., sp. nov., a new member of the family Nacardiaceae isolated from a cave.</title>
        <authorList>
            <person name="Kim I.S."/>
        </authorList>
    </citation>
    <scope>NUCLEOTIDE SEQUENCE [LARGE SCALE GENOMIC DNA]</scope>
    <source>
        <strain evidence="2 3">YC2-7</strain>
    </source>
</reference>
<comment type="caution">
    <text evidence="2">The sequence shown here is derived from an EMBL/GenBank/DDBJ whole genome shotgun (WGS) entry which is preliminary data.</text>
</comment>
<name>A0A848KKD5_9NOCA</name>
<gene>
    <name evidence="2" type="ORF">FGL95_16910</name>
</gene>
<evidence type="ECO:0000313" key="2">
    <source>
        <dbReference type="EMBL" id="NMN96720.1"/>
    </source>
</evidence>